<comment type="caution">
    <text evidence="4">The sequence shown here is derived from an EMBL/GenBank/DDBJ whole genome shotgun (WGS) entry which is preliminary data.</text>
</comment>
<keyword evidence="5" id="KW-1185">Reference proteome</keyword>
<name>A0A017T000_9BACT</name>
<dbReference type="SMART" id="SM00448">
    <property type="entry name" value="REC"/>
    <property type="match status" value="1"/>
</dbReference>
<evidence type="ECO:0000256" key="1">
    <source>
        <dbReference type="ARBA" id="ARBA00022553"/>
    </source>
</evidence>
<dbReference type="SUPFAM" id="SSF52172">
    <property type="entry name" value="CheY-like"/>
    <property type="match status" value="1"/>
</dbReference>
<evidence type="ECO:0000256" key="2">
    <source>
        <dbReference type="PROSITE-ProRule" id="PRU00169"/>
    </source>
</evidence>
<dbReference type="PANTHER" id="PTHR44591:SF3">
    <property type="entry name" value="RESPONSE REGULATORY DOMAIN-CONTAINING PROTEIN"/>
    <property type="match status" value="1"/>
</dbReference>
<dbReference type="Proteomes" id="UP000019678">
    <property type="component" value="Unassembled WGS sequence"/>
</dbReference>
<gene>
    <name evidence="4" type="ORF">CAP_7276</name>
</gene>
<dbReference type="STRING" id="1192034.CAP_7276"/>
<feature type="domain" description="Response regulatory" evidence="3">
    <location>
        <begin position="1"/>
        <end position="112"/>
    </location>
</feature>
<keyword evidence="1 2" id="KW-0597">Phosphoprotein</keyword>
<evidence type="ECO:0000259" key="3">
    <source>
        <dbReference type="PROSITE" id="PS50110"/>
    </source>
</evidence>
<dbReference type="AlphaFoldDB" id="A0A017T000"/>
<protein>
    <submittedName>
        <fullName evidence="4">Response regulator</fullName>
    </submittedName>
</protein>
<dbReference type="eggNOG" id="COG0745">
    <property type="taxonomic scope" value="Bacteria"/>
</dbReference>
<dbReference type="Gene3D" id="3.40.50.2300">
    <property type="match status" value="1"/>
</dbReference>
<dbReference type="Pfam" id="PF00072">
    <property type="entry name" value="Response_reg"/>
    <property type="match status" value="1"/>
</dbReference>
<dbReference type="PROSITE" id="PS50110">
    <property type="entry name" value="RESPONSE_REGULATORY"/>
    <property type="match status" value="1"/>
</dbReference>
<evidence type="ECO:0000313" key="4">
    <source>
        <dbReference type="EMBL" id="EYF02347.1"/>
    </source>
</evidence>
<dbReference type="GO" id="GO:0000160">
    <property type="term" value="P:phosphorelay signal transduction system"/>
    <property type="evidence" value="ECO:0007669"/>
    <property type="project" value="InterPro"/>
</dbReference>
<dbReference type="PANTHER" id="PTHR44591">
    <property type="entry name" value="STRESS RESPONSE REGULATOR PROTEIN 1"/>
    <property type="match status" value="1"/>
</dbReference>
<accession>A0A017T000</accession>
<feature type="modified residue" description="4-aspartylphosphate" evidence="2">
    <location>
        <position position="50"/>
    </location>
</feature>
<sequence length="113" mass="12060">MLLVDDDNSSRVALMLLLEEEGFVVETAVSFADAKARIGRGTRYDLVLLDQQLGDGRGSDLLPLVREHSPGARVVLVSGNAKHATVDVSGFDAVIEKAAGFPEMLAQMVHVLG</sequence>
<dbReference type="InterPro" id="IPR050595">
    <property type="entry name" value="Bact_response_regulator"/>
</dbReference>
<proteinExistence type="predicted"/>
<organism evidence="4 5">
    <name type="scientific">Chondromyces apiculatus DSM 436</name>
    <dbReference type="NCBI Taxonomy" id="1192034"/>
    <lineage>
        <taxon>Bacteria</taxon>
        <taxon>Pseudomonadati</taxon>
        <taxon>Myxococcota</taxon>
        <taxon>Polyangia</taxon>
        <taxon>Polyangiales</taxon>
        <taxon>Polyangiaceae</taxon>
        <taxon>Chondromyces</taxon>
    </lineage>
</organism>
<dbReference type="EMBL" id="ASRX01000062">
    <property type="protein sequence ID" value="EYF02347.1"/>
    <property type="molecule type" value="Genomic_DNA"/>
</dbReference>
<dbReference type="InterPro" id="IPR011006">
    <property type="entry name" value="CheY-like_superfamily"/>
</dbReference>
<dbReference type="CDD" id="cd00156">
    <property type="entry name" value="REC"/>
    <property type="match status" value="1"/>
</dbReference>
<dbReference type="InterPro" id="IPR001789">
    <property type="entry name" value="Sig_transdc_resp-reg_receiver"/>
</dbReference>
<reference evidence="4 5" key="1">
    <citation type="submission" date="2013-05" db="EMBL/GenBank/DDBJ databases">
        <title>Genome assembly of Chondromyces apiculatus DSM 436.</title>
        <authorList>
            <person name="Sharma G."/>
            <person name="Khatri I."/>
            <person name="Kaur C."/>
            <person name="Mayilraj S."/>
            <person name="Subramanian S."/>
        </authorList>
    </citation>
    <scope>NUCLEOTIDE SEQUENCE [LARGE SCALE GENOMIC DNA]</scope>
    <source>
        <strain evidence="4 5">DSM 436</strain>
    </source>
</reference>
<evidence type="ECO:0000313" key="5">
    <source>
        <dbReference type="Proteomes" id="UP000019678"/>
    </source>
</evidence>